<feature type="region of interest" description="Disordered" evidence="1">
    <location>
        <begin position="224"/>
        <end position="279"/>
    </location>
</feature>
<feature type="region of interest" description="Disordered" evidence="1">
    <location>
        <begin position="28"/>
        <end position="52"/>
    </location>
</feature>
<gene>
    <name evidence="2" type="ORF">Trco_004727</name>
</gene>
<keyword evidence="3" id="KW-1185">Reference proteome</keyword>
<sequence>MKKRFAFGNQSGAAGALLALSLALPRRDGQVETPPGDLGAARPAAGADLARRGDDVARDDGDVLVSERAQHGQAGVVGEAELGIAGVLLDVLADVGHAGHILQELRVGAGHIHSHLLDEVVLRLRAATPADRLRRGVAHFFARGTVLDAQGDVKELNQAALGVAPSAVLPIRVAARAVVVDDAEWQAGFGHVLAPGEERPDAVVEDDGITALVHPLQDVRQVGQALGKSPQAARNGRRVVASRGRDGREHEGDDGRAAGFDGHGDEVEPRFVHRSGKGQERGQVLEAVDVLVHEERLEVPQTNGRIRRHRRNLQAARDVQQRNRDLGRQPVRGRIAAPDVAVSHEA</sequence>
<dbReference type="Proteomes" id="UP000827724">
    <property type="component" value="Unassembled WGS sequence"/>
</dbReference>
<name>A0A9P8TVT0_9HYPO</name>
<feature type="compositionally biased region" description="Basic and acidic residues" evidence="1">
    <location>
        <begin position="243"/>
        <end position="271"/>
    </location>
</feature>
<dbReference type="AlphaFoldDB" id="A0A9P8TVT0"/>
<evidence type="ECO:0000256" key="1">
    <source>
        <dbReference type="SAM" id="MobiDB-lite"/>
    </source>
</evidence>
<reference evidence="2" key="1">
    <citation type="submission" date="2021-08" db="EMBL/GenBank/DDBJ databases">
        <title>Chromosome-Level Trichoderma cornu-damae using Hi-C Data.</title>
        <authorList>
            <person name="Kim C.S."/>
        </authorList>
    </citation>
    <scope>NUCLEOTIDE SEQUENCE</scope>
    <source>
        <strain evidence="2">KA19-0412C</strain>
    </source>
</reference>
<feature type="compositionally biased region" description="Low complexity" evidence="1">
    <location>
        <begin position="34"/>
        <end position="48"/>
    </location>
</feature>
<accession>A0A9P8TVT0</accession>
<dbReference type="OrthoDB" id="10621927at2759"/>
<evidence type="ECO:0000313" key="2">
    <source>
        <dbReference type="EMBL" id="KAH6605574.1"/>
    </source>
</evidence>
<dbReference type="EMBL" id="JAIWOZ010000004">
    <property type="protein sequence ID" value="KAH6605574.1"/>
    <property type="molecule type" value="Genomic_DNA"/>
</dbReference>
<proteinExistence type="predicted"/>
<evidence type="ECO:0000313" key="3">
    <source>
        <dbReference type="Proteomes" id="UP000827724"/>
    </source>
</evidence>
<protein>
    <submittedName>
        <fullName evidence="2">Uncharacterized protein</fullName>
    </submittedName>
</protein>
<organism evidence="2 3">
    <name type="scientific">Trichoderma cornu-damae</name>
    <dbReference type="NCBI Taxonomy" id="654480"/>
    <lineage>
        <taxon>Eukaryota</taxon>
        <taxon>Fungi</taxon>
        <taxon>Dikarya</taxon>
        <taxon>Ascomycota</taxon>
        <taxon>Pezizomycotina</taxon>
        <taxon>Sordariomycetes</taxon>
        <taxon>Hypocreomycetidae</taxon>
        <taxon>Hypocreales</taxon>
        <taxon>Hypocreaceae</taxon>
        <taxon>Trichoderma</taxon>
    </lineage>
</organism>
<comment type="caution">
    <text evidence="2">The sequence shown here is derived from an EMBL/GenBank/DDBJ whole genome shotgun (WGS) entry which is preliminary data.</text>
</comment>